<protein>
    <recommendedName>
        <fullName evidence="3">Phage tail protein</fullName>
    </recommendedName>
</protein>
<name>A0ABQ0BGE8_9FIRM</name>
<evidence type="ECO:0000313" key="2">
    <source>
        <dbReference type="Proteomes" id="UP001600943"/>
    </source>
</evidence>
<dbReference type="InterPro" id="IPR006490">
    <property type="entry name" value="Maj_tail_phi13"/>
</dbReference>
<proteinExistence type="predicted"/>
<accession>A0ABQ0BGE8</accession>
<evidence type="ECO:0008006" key="3">
    <source>
        <dbReference type="Google" id="ProtNLM"/>
    </source>
</evidence>
<dbReference type="RefSeq" id="WP_288977478.1">
    <property type="nucleotide sequence ID" value="NZ_BAABYW010000001.1"/>
</dbReference>
<dbReference type="EMBL" id="BAABYW010000001">
    <property type="protein sequence ID" value="GAA6410535.1"/>
    <property type="molecule type" value="Genomic_DNA"/>
</dbReference>
<dbReference type="NCBIfam" id="TIGR01603">
    <property type="entry name" value="maj_tail_phi13"/>
    <property type="match status" value="1"/>
</dbReference>
<evidence type="ECO:0000313" key="1">
    <source>
        <dbReference type="EMBL" id="GAA6410535.1"/>
    </source>
</evidence>
<dbReference type="Proteomes" id="UP001600943">
    <property type="component" value="Unassembled WGS sequence"/>
</dbReference>
<comment type="caution">
    <text evidence="1">The sequence shown here is derived from an EMBL/GenBank/DDBJ whole genome shotgun (WGS) entry which is preliminary data.</text>
</comment>
<sequence length="207" mass="22664">MAGNKENKVKYNIKNVHVAKQTETAGDSGTEYTYDTPKNIPGAVSISLDAEGEISTFYADGIAYFVTSANNGYSGDLEMALIPSWFREEILNETLDDNKVLIENANNNTNPFALLFEFDGDVRAIRRCLYNCTCTRPSIESETTEETVEPGTETLSITNSPRADGLVKAQTGPDTAANTYDNWYKNVYVQAASAVRTALDADENTGQ</sequence>
<organism evidence="1 2">
    <name type="scientific">Blautia hominis</name>
    <dbReference type="NCBI Taxonomy" id="2025493"/>
    <lineage>
        <taxon>Bacteria</taxon>
        <taxon>Bacillati</taxon>
        <taxon>Bacillota</taxon>
        <taxon>Clostridia</taxon>
        <taxon>Lachnospirales</taxon>
        <taxon>Lachnospiraceae</taxon>
        <taxon>Blautia</taxon>
    </lineage>
</organism>
<reference evidence="1 2" key="1">
    <citation type="submission" date="2024-04" db="EMBL/GenBank/DDBJ databases">
        <title>Defined microbial consortia suppress multidrug-resistant proinflammatory Enterobacteriaceae via ecological control.</title>
        <authorList>
            <person name="Furuichi M."/>
            <person name="Kawaguchi T."/>
            <person name="Pust M."/>
            <person name="Yasuma K."/>
            <person name="Plichta D."/>
            <person name="Hasegawa N."/>
            <person name="Ohya T."/>
            <person name="Bhattarai S."/>
            <person name="Sasajima S."/>
            <person name="Aoto Y."/>
            <person name="Tuganbaev T."/>
            <person name="Yaginuma M."/>
            <person name="Ueda M."/>
            <person name="Okahashi N."/>
            <person name="Amafuji K."/>
            <person name="Kiridooshi Y."/>
            <person name="Sugita K."/>
            <person name="Strazar M."/>
            <person name="Skelly A."/>
            <person name="Suda W."/>
            <person name="Hattori M."/>
            <person name="Nakamoto N."/>
            <person name="Caballero S."/>
            <person name="Norman J."/>
            <person name="Olle B."/>
            <person name="Tanoue T."/>
            <person name="Arita M."/>
            <person name="Bucci V."/>
            <person name="Atarashi K."/>
            <person name="Xavier R."/>
            <person name="Honda K."/>
        </authorList>
    </citation>
    <scope>NUCLEOTIDE SEQUENCE [LARGE SCALE GENOMIC DNA]</scope>
    <source>
        <strain evidence="2">k04-0078-D8-1</strain>
    </source>
</reference>
<keyword evidence="2" id="KW-1185">Reference proteome</keyword>
<gene>
    <name evidence="1" type="ORF">K040078D81_46520</name>
</gene>